<evidence type="ECO:0000313" key="6">
    <source>
        <dbReference type="Proteomes" id="UP000664203"/>
    </source>
</evidence>
<feature type="compositionally biased region" description="Polar residues" evidence="3">
    <location>
        <begin position="1"/>
        <end position="13"/>
    </location>
</feature>
<keyword evidence="6" id="KW-1185">Reference proteome</keyword>
<dbReference type="OrthoDB" id="196165at2759"/>
<dbReference type="AlphaFoldDB" id="A0A8H3ECU5"/>
<organism evidence="5 6">
    <name type="scientific">Alectoria fallacina</name>
    <dbReference type="NCBI Taxonomy" id="1903189"/>
    <lineage>
        <taxon>Eukaryota</taxon>
        <taxon>Fungi</taxon>
        <taxon>Dikarya</taxon>
        <taxon>Ascomycota</taxon>
        <taxon>Pezizomycotina</taxon>
        <taxon>Lecanoromycetes</taxon>
        <taxon>OSLEUM clade</taxon>
        <taxon>Lecanoromycetidae</taxon>
        <taxon>Lecanorales</taxon>
        <taxon>Lecanorineae</taxon>
        <taxon>Parmeliaceae</taxon>
        <taxon>Alectoria</taxon>
    </lineage>
</organism>
<feature type="compositionally biased region" description="Basic and acidic residues" evidence="3">
    <location>
        <begin position="652"/>
        <end position="666"/>
    </location>
</feature>
<dbReference type="PANTHER" id="PTHR47775">
    <property type="entry name" value="BUD SITE SELECTION PROTEIN 14"/>
    <property type="match status" value="1"/>
</dbReference>
<dbReference type="PANTHER" id="PTHR47775:SF1">
    <property type="entry name" value="BUD SITE SELECTION PROTEIN 14"/>
    <property type="match status" value="1"/>
</dbReference>
<feature type="compositionally biased region" description="Basic and acidic residues" evidence="3">
    <location>
        <begin position="853"/>
        <end position="869"/>
    </location>
</feature>
<reference evidence="5" key="1">
    <citation type="submission" date="2021-03" db="EMBL/GenBank/DDBJ databases">
        <authorList>
            <person name="Tagirdzhanova G."/>
        </authorList>
    </citation>
    <scope>NUCLEOTIDE SEQUENCE</scope>
</reference>
<feature type="compositionally biased region" description="Basic and acidic residues" evidence="3">
    <location>
        <begin position="799"/>
        <end position="813"/>
    </location>
</feature>
<feature type="compositionally biased region" description="Polar residues" evidence="3">
    <location>
        <begin position="471"/>
        <end position="483"/>
    </location>
</feature>
<sequence length="1104" mass="121669">MADTIDLQNQTAPSAKDHTRQPARPGALGEGPPAPHQADALKHVEQELSEQHGRSPRASQDLSGKELQLLHEDGDGYGSSDGIGQDSNSLLRNAGANGAAEEDVGDGDGDEGMDDDLMDKISSSPSIGDDGGYYLPLPWPSRVASLHSNSSPAENTPSPKPPLDDFSSSPFSETPTHFPLSFPRNEQDQTPSKDHHQKGGYTKNRELLPAVDELDSESRDGLSPLISEQRDSRFQEEFGDMENSYEADFDASDFDHLLLPADDPLLDNSFDDVPLSPSTASNASTGSSSPASTTSWDDKKPDVKDDDDTEDISFLDDPRFIDSGWGGECLREIEDIDFEFVYALHTFVATVEGQANATKGDNMVLLDDSNSYWWLVRVVKDSSIGYLPAEHIETPLERLARLNKHRNLDLALTMLGDEEDKRTGNSLNPLKKAMKRRNAKTVQFTAPSYVEPSDVEYSSDEEGNGEYGAQEQDSTAAQSNDRSNQVDEGVVLEPHKSRGQVRDVRHNGDPLGAQSLRSGGIDQGNAPDAARTSDEMFDGGESSQLDSDRCPQLTTADNGTAVTSRKGTVRNTDSFFKDDGVETRKINLTPSLLRDDSNGSVLRSSEAKDLKSKASLDSLEKDPPPEKGKEDKKRKEKRGMLGGMFKRKDKKGKGDEKELEDSKKSSSELARQALPPPSRLSPQPKESMESLTQDPPAAKNVSPQQRQIGKLQKTPPAKLSPKSSYSQRDAINQKSTITEQQNSFIPEQNWAPPAVSEPNEFMPKVQTESDLILEDRGPALNFNPPVTTREEPMQSGSPRDARRGVFSPVRDEEPMQSGSPREGSRGIFSPVRNEEPIQPGSPKGARRGMFSPVRDEEHVQSESPKDARRGMFSPIKDVLKSSPAEPKPEKVRKAKHRMHMDDFDSSSESEEAEPFSERLSYEESDSHLSIAQDIQYENHEPKAPTIPHVEPTRETVRERLSESPVEVFPPQENYRSPQPPALMVDTSSQEDPSTSPASPLSSPELIEAPNENTVREETPASTAQSSTPTWSDASLRAYLEDDSDIKDLLVVVHDKSQIRSVGRDHPVVKNLFKEENRKLGEISNRLDGLLGDYLARRQQRTAVR</sequence>
<dbReference type="Gene3D" id="2.30.30.40">
    <property type="entry name" value="SH3 Domains"/>
    <property type="match status" value="1"/>
</dbReference>
<dbReference type="InterPro" id="IPR036028">
    <property type="entry name" value="SH3-like_dom_sf"/>
</dbReference>
<dbReference type="GO" id="GO:0015630">
    <property type="term" value="C:microtubule cytoskeleton"/>
    <property type="evidence" value="ECO:0007669"/>
    <property type="project" value="TreeGrafter"/>
</dbReference>
<evidence type="ECO:0000313" key="5">
    <source>
        <dbReference type="EMBL" id="CAF9904486.1"/>
    </source>
</evidence>
<dbReference type="GO" id="GO:0008104">
    <property type="term" value="P:intracellular protein localization"/>
    <property type="evidence" value="ECO:0007669"/>
    <property type="project" value="TreeGrafter"/>
</dbReference>
<feature type="region of interest" description="Disordered" evidence="3">
    <location>
        <begin position="1"/>
        <end position="246"/>
    </location>
</feature>
<dbReference type="Proteomes" id="UP000664203">
    <property type="component" value="Unassembled WGS sequence"/>
</dbReference>
<comment type="caution">
    <text evidence="5">The sequence shown here is derived from an EMBL/GenBank/DDBJ whole genome shotgun (WGS) entry which is preliminary data.</text>
</comment>
<feature type="compositionally biased region" description="Acidic residues" evidence="3">
    <location>
        <begin position="237"/>
        <end position="246"/>
    </location>
</feature>
<feature type="compositionally biased region" description="Basic and acidic residues" evidence="3">
    <location>
        <begin position="605"/>
        <end position="633"/>
    </location>
</feature>
<feature type="compositionally biased region" description="Low complexity" evidence="3">
    <location>
        <begin position="276"/>
        <end position="295"/>
    </location>
</feature>
<gene>
    <name evidence="5" type="ORF">ALECFALPRED_008578</name>
</gene>
<dbReference type="EMBL" id="CAJPDR010000006">
    <property type="protein sequence ID" value="CAF9904486.1"/>
    <property type="molecule type" value="Genomic_DNA"/>
</dbReference>
<feature type="compositionally biased region" description="Polar residues" evidence="3">
    <location>
        <begin position="146"/>
        <end position="156"/>
    </location>
</feature>
<feature type="compositionally biased region" description="Basic and acidic residues" evidence="3">
    <location>
        <begin position="185"/>
        <end position="194"/>
    </location>
</feature>
<feature type="compositionally biased region" description="Basic and acidic residues" evidence="3">
    <location>
        <begin position="39"/>
        <end position="53"/>
    </location>
</feature>
<feature type="compositionally biased region" description="Acidic residues" evidence="3">
    <location>
        <begin position="453"/>
        <end position="464"/>
    </location>
</feature>
<dbReference type="PROSITE" id="PS50002">
    <property type="entry name" value="SH3"/>
    <property type="match status" value="1"/>
</dbReference>
<feature type="compositionally biased region" description="Polar residues" evidence="3">
    <location>
        <begin position="552"/>
        <end position="574"/>
    </location>
</feature>
<dbReference type="SUPFAM" id="SSF50044">
    <property type="entry name" value="SH3-domain"/>
    <property type="match status" value="1"/>
</dbReference>
<dbReference type="FunFam" id="2.30.30.40:FF:000035">
    <property type="entry name" value="SH3 domain containing protein"/>
    <property type="match status" value="1"/>
</dbReference>
<dbReference type="SMART" id="SM00326">
    <property type="entry name" value="SH3"/>
    <property type="match status" value="1"/>
</dbReference>
<feature type="compositionally biased region" description="Low complexity" evidence="3">
    <location>
        <begin position="1019"/>
        <end position="1031"/>
    </location>
</feature>
<evidence type="ECO:0000256" key="2">
    <source>
        <dbReference type="PROSITE-ProRule" id="PRU00192"/>
    </source>
</evidence>
<proteinExistence type="predicted"/>
<dbReference type="GO" id="GO:0030950">
    <property type="term" value="P:establishment or maintenance of actin cytoskeleton polarity"/>
    <property type="evidence" value="ECO:0007669"/>
    <property type="project" value="TreeGrafter"/>
</dbReference>
<feature type="compositionally biased region" description="Basic and acidic residues" evidence="3">
    <location>
        <begin position="493"/>
        <end position="508"/>
    </location>
</feature>
<feature type="compositionally biased region" description="Basic and acidic residues" evidence="3">
    <location>
        <begin position="575"/>
        <end position="585"/>
    </location>
</feature>
<name>A0A8H3ECU5_9LECA</name>
<evidence type="ECO:0000259" key="4">
    <source>
        <dbReference type="PROSITE" id="PS50002"/>
    </source>
</evidence>
<accession>A0A8H3ECU5</accession>
<feature type="region of interest" description="Disordered" evidence="3">
    <location>
        <begin position="269"/>
        <end position="311"/>
    </location>
</feature>
<feature type="compositionally biased region" description="Acidic residues" evidence="3">
    <location>
        <begin position="100"/>
        <end position="117"/>
    </location>
</feature>
<feature type="compositionally biased region" description="Acidic residues" evidence="3">
    <location>
        <begin position="903"/>
        <end position="914"/>
    </location>
</feature>
<feature type="compositionally biased region" description="Basic and acidic residues" evidence="3">
    <location>
        <begin position="915"/>
        <end position="926"/>
    </location>
</feature>
<feature type="domain" description="SH3" evidence="4">
    <location>
        <begin position="336"/>
        <end position="397"/>
    </location>
</feature>
<feature type="compositionally biased region" description="Basic and acidic residues" evidence="3">
    <location>
        <begin position="950"/>
        <end position="961"/>
    </location>
</feature>
<feature type="compositionally biased region" description="Low complexity" evidence="3">
    <location>
        <begin position="992"/>
        <end position="1003"/>
    </location>
</feature>
<feature type="compositionally biased region" description="Polar residues" evidence="3">
    <location>
        <begin position="721"/>
        <end position="746"/>
    </location>
</feature>
<protein>
    <recommendedName>
        <fullName evidence="4">SH3 domain-containing protein</fullName>
    </recommendedName>
</protein>
<feature type="region of interest" description="Disordered" evidence="3">
    <location>
        <begin position="443"/>
        <end position="1031"/>
    </location>
</feature>
<dbReference type="InterPro" id="IPR053039">
    <property type="entry name" value="Polarity_Bud-Selection_Reg"/>
</dbReference>
<evidence type="ECO:0000256" key="3">
    <source>
        <dbReference type="SAM" id="MobiDB-lite"/>
    </source>
</evidence>
<feature type="region of interest" description="Disordered" evidence="3">
    <location>
        <begin position="419"/>
        <end position="438"/>
    </location>
</feature>
<dbReference type="InterPro" id="IPR001452">
    <property type="entry name" value="SH3_domain"/>
</dbReference>
<evidence type="ECO:0000256" key="1">
    <source>
        <dbReference type="ARBA" id="ARBA00022443"/>
    </source>
</evidence>
<dbReference type="GO" id="GO:0051286">
    <property type="term" value="C:cell tip"/>
    <property type="evidence" value="ECO:0007669"/>
    <property type="project" value="TreeGrafter"/>
</dbReference>
<keyword evidence="1 2" id="KW-0728">SH3 domain</keyword>